<dbReference type="Pfam" id="PF12833">
    <property type="entry name" value="HTH_18"/>
    <property type="match status" value="1"/>
</dbReference>
<evidence type="ECO:0000259" key="5">
    <source>
        <dbReference type="PROSITE" id="PS01124"/>
    </source>
</evidence>
<dbReference type="InterPro" id="IPR009057">
    <property type="entry name" value="Homeodomain-like_sf"/>
</dbReference>
<organism evidence="6 7">
    <name type="scientific">Microbulbifer spongiae</name>
    <dbReference type="NCBI Taxonomy" id="2944933"/>
    <lineage>
        <taxon>Bacteria</taxon>
        <taxon>Pseudomonadati</taxon>
        <taxon>Pseudomonadota</taxon>
        <taxon>Gammaproteobacteria</taxon>
        <taxon>Cellvibrionales</taxon>
        <taxon>Microbulbiferaceae</taxon>
        <taxon>Microbulbifer</taxon>
    </lineage>
</organism>
<dbReference type="InterPro" id="IPR018060">
    <property type="entry name" value="HTH_AraC"/>
</dbReference>
<keyword evidence="7" id="KW-1185">Reference proteome</keyword>
<dbReference type="PROSITE" id="PS01124">
    <property type="entry name" value="HTH_ARAC_FAMILY_2"/>
    <property type="match status" value="1"/>
</dbReference>
<evidence type="ECO:0000256" key="3">
    <source>
        <dbReference type="ARBA" id="ARBA00023163"/>
    </source>
</evidence>
<feature type="transmembrane region" description="Helical" evidence="4">
    <location>
        <begin position="94"/>
        <end position="114"/>
    </location>
</feature>
<evidence type="ECO:0000256" key="4">
    <source>
        <dbReference type="SAM" id="Phobius"/>
    </source>
</evidence>
<dbReference type="InterPro" id="IPR020449">
    <property type="entry name" value="Tscrpt_reg_AraC-type_HTH"/>
</dbReference>
<keyword evidence="2" id="KW-0238">DNA-binding</keyword>
<sequence>MTAFQCTLFAFFLLVVRSERRVSNALLALFLLSQAAIPLDILISFGAGFRDWAIQVSPNLFYIFGFAYWLEGPLLLWYTRSLVYKGYQPQRRELVYLLPLLGYVIYEYFVYFRFDSLTKVEMLQDYDLFAESALTHGIGTLREILRWVFGIACLVELRRYHSRIRDSYSTIEKIGLRWLWILVVGFLIIRSWAVLVNIAIIFSAHLDTLLNYRAMGLASNYTVLILVSALIFMSLRGTSVFDGLESEATSGEPLGKNIGSAKKSADTSKPQIDPELVEKVERSMTREHLFLTPTLTLADLAQHLGAAKRIVSTTINRHFGCNFFEFVNQYRIEEAKARLADPACEGQTVLEIMLAVGFNTKGTFNTLFKKRVGMTPTEFRFRSRALAPLPESTI</sequence>
<feature type="transmembrane region" description="Helical" evidence="4">
    <location>
        <begin position="60"/>
        <end position="79"/>
    </location>
</feature>
<dbReference type="Gene3D" id="1.10.10.60">
    <property type="entry name" value="Homeodomain-like"/>
    <property type="match status" value="2"/>
</dbReference>
<keyword evidence="4" id="KW-0472">Membrane</keyword>
<name>A0ABY9E5A9_9GAMM</name>
<feature type="transmembrane region" description="Helical" evidence="4">
    <location>
        <begin position="28"/>
        <end position="48"/>
    </location>
</feature>
<dbReference type="EMBL" id="CP098023">
    <property type="protein sequence ID" value="WKD48204.1"/>
    <property type="molecule type" value="Genomic_DNA"/>
</dbReference>
<evidence type="ECO:0000313" key="6">
    <source>
        <dbReference type="EMBL" id="WKD48204.1"/>
    </source>
</evidence>
<dbReference type="SUPFAM" id="SSF46689">
    <property type="entry name" value="Homeodomain-like"/>
    <property type="match status" value="1"/>
</dbReference>
<dbReference type="PANTHER" id="PTHR43280:SF29">
    <property type="entry name" value="ARAC-FAMILY TRANSCRIPTIONAL REGULATOR"/>
    <property type="match status" value="1"/>
</dbReference>
<evidence type="ECO:0000256" key="2">
    <source>
        <dbReference type="ARBA" id="ARBA00023125"/>
    </source>
</evidence>
<keyword evidence="4" id="KW-0812">Transmembrane</keyword>
<feature type="transmembrane region" description="Helical" evidence="4">
    <location>
        <begin position="178"/>
        <end position="202"/>
    </location>
</feature>
<gene>
    <name evidence="6" type="ORF">M8T91_09640</name>
</gene>
<keyword evidence="4" id="KW-1133">Transmembrane helix</keyword>
<dbReference type="PRINTS" id="PR00032">
    <property type="entry name" value="HTHARAC"/>
</dbReference>
<dbReference type="Proteomes" id="UP001321520">
    <property type="component" value="Chromosome"/>
</dbReference>
<keyword evidence="1" id="KW-0805">Transcription regulation</keyword>
<keyword evidence="3" id="KW-0804">Transcription</keyword>
<evidence type="ECO:0000256" key="1">
    <source>
        <dbReference type="ARBA" id="ARBA00023015"/>
    </source>
</evidence>
<dbReference type="SMART" id="SM00342">
    <property type="entry name" value="HTH_ARAC"/>
    <property type="match status" value="1"/>
</dbReference>
<dbReference type="PANTHER" id="PTHR43280">
    <property type="entry name" value="ARAC-FAMILY TRANSCRIPTIONAL REGULATOR"/>
    <property type="match status" value="1"/>
</dbReference>
<dbReference type="RefSeq" id="WP_301413856.1">
    <property type="nucleotide sequence ID" value="NZ_CP098023.1"/>
</dbReference>
<protein>
    <submittedName>
        <fullName evidence="6">AraC family transcriptional regulator</fullName>
    </submittedName>
</protein>
<accession>A0ABY9E5A9</accession>
<evidence type="ECO:0000313" key="7">
    <source>
        <dbReference type="Proteomes" id="UP001321520"/>
    </source>
</evidence>
<feature type="domain" description="HTH araC/xylS-type" evidence="5">
    <location>
        <begin position="274"/>
        <end position="382"/>
    </location>
</feature>
<feature type="transmembrane region" description="Helical" evidence="4">
    <location>
        <begin position="214"/>
        <end position="235"/>
    </location>
</feature>
<reference evidence="6 7" key="1">
    <citation type="submission" date="2022-05" db="EMBL/GenBank/DDBJ databases">
        <title>Microbulbifer sp. nov., isolated from sponge.</title>
        <authorList>
            <person name="Gao L."/>
        </authorList>
    </citation>
    <scope>NUCLEOTIDE SEQUENCE [LARGE SCALE GENOMIC DNA]</scope>
    <source>
        <strain evidence="6 7">MI-G</strain>
    </source>
</reference>
<proteinExistence type="predicted"/>